<dbReference type="AlphaFoldDB" id="A0A517QJY8"/>
<dbReference type="EMBL" id="CP036267">
    <property type="protein sequence ID" value="QDT31914.1"/>
    <property type="molecule type" value="Genomic_DNA"/>
</dbReference>
<organism evidence="3 4">
    <name type="scientific">Thalassoglobus polymorphus</name>
    <dbReference type="NCBI Taxonomy" id="2527994"/>
    <lineage>
        <taxon>Bacteria</taxon>
        <taxon>Pseudomonadati</taxon>
        <taxon>Planctomycetota</taxon>
        <taxon>Planctomycetia</taxon>
        <taxon>Planctomycetales</taxon>
        <taxon>Planctomycetaceae</taxon>
        <taxon>Thalassoglobus</taxon>
    </lineage>
</organism>
<sequence>MAAEIARYEVEREHQLENAIEHEQYQKEAIMSERIIMRTGECLVAGGPPFTAAEPEVVIGELDGPVGTAIATLTGGQAAGHSKVFAILDTDIQVRPVTLMVSKVTVKSSSYTNILMGTVQAAIANGVLDAVRAGDIPKEKANDLGIVCSVWLNPGAATDPDLDHKALFDIHRKATAQAIHKAMNNEPTIDWLLEHQDEITHKYYQRGLDGTL</sequence>
<evidence type="ECO:0000313" key="4">
    <source>
        <dbReference type="Proteomes" id="UP000315724"/>
    </source>
</evidence>
<name>A0A517QJY8_9PLAN</name>
<dbReference type="KEGG" id="tpol:Mal48_11520"/>
<dbReference type="Proteomes" id="UP000315724">
    <property type="component" value="Chromosome"/>
</dbReference>
<dbReference type="InterPro" id="IPR014826">
    <property type="entry name" value="HCHO-activating_enzyme"/>
</dbReference>
<dbReference type="NCBIfam" id="TIGR03126">
    <property type="entry name" value="one_C_fae"/>
    <property type="match status" value="1"/>
</dbReference>
<feature type="domain" description="Formaldehyde-activating enzyme" evidence="2">
    <location>
        <begin position="39"/>
        <end position="203"/>
    </location>
</feature>
<keyword evidence="4" id="KW-1185">Reference proteome</keyword>
<dbReference type="Pfam" id="PF08714">
    <property type="entry name" value="Fae"/>
    <property type="match status" value="1"/>
</dbReference>
<reference evidence="3 4" key="1">
    <citation type="submission" date="2019-02" db="EMBL/GenBank/DDBJ databases">
        <title>Deep-cultivation of Planctomycetes and their phenomic and genomic characterization uncovers novel biology.</title>
        <authorList>
            <person name="Wiegand S."/>
            <person name="Jogler M."/>
            <person name="Boedeker C."/>
            <person name="Pinto D."/>
            <person name="Vollmers J."/>
            <person name="Rivas-Marin E."/>
            <person name="Kohn T."/>
            <person name="Peeters S.H."/>
            <person name="Heuer A."/>
            <person name="Rast P."/>
            <person name="Oberbeckmann S."/>
            <person name="Bunk B."/>
            <person name="Jeske O."/>
            <person name="Meyerdierks A."/>
            <person name="Storesund J.E."/>
            <person name="Kallscheuer N."/>
            <person name="Luecker S."/>
            <person name="Lage O.M."/>
            <person name="Pohl T."/>
            <person name="Merkel B.J."/>
            <person name="Hornburger P."/>
            <person name="Mueller R.-W."/>
            <person name="Bruemmer F."/>
            <person name="Labrenz M."/>
            <person name="Spormann A.M."/>
            <person name="Op den Camp H."/>
            <person name="Overmann J."/>
            <person name="Amann R."/>
            <person name="Jetten M.S.M."/>
            <person name="Mascher T."/>
            <person name="Medema M.H."/>
            <person name="Devos D.P."/>
            <person name="Kaster A.-K."/>
            <person name="Ovreas L."/>
            <person name="Rohde M."/>
            <person name="Galperin M.Y."/>
            <person name="Jogler C."/>
        </authorList>
    </citation>
    <scope>NUCLEOTIDE SEQUENCE [LARGE SCALE GENOMIC DNA]</scope>
    <source>
        <strain evidence="3 4">Mal48</strain>
    </source>
</reference>
<dbReference type="EC" id="4.3.3.-" evidence="3"/>
<dbReference type="InterPro" id="IPR020568">
    <property type="entry name" value="Ribosomal_Su5_D2-typ_SF"/>
</dbReference>
<dbReference type="Gene3D" id="3.30.230.60">
    <property type="entry name" value="Formaldehyde-activating enzyme"/>
    <property type="match status" value="1"/>
</dbReference>
<evidence type="ECO:0000259" key="2">
    <source>
        <dbReference type="Pfam" id="PF08714"/>
    </source>
</evidence>
<dbReference type="GO" id="GO:0016840">
    <property type="term" value="F:carbon-nitrogen lyase activity"/>
    <property type="evidence" value="ECO:0007669"/>
    <property type="project" value="InterPro"/>
</dbReference>
<dbReference type="SUPFAM" id="SSF54211">
    <property type="entry name" value="Ribosomal protein S5 domain 2-like"/>
    <property type="match status" value="1"/>
</dbReference>
<proteinExistence type="predicted"/>
<gene>
    <name evidence="3" type="primary">fae_1</name>
    <name evidence="3" type="ORF">Mal48_11520</name>
</gene>
<dbReference type="InterPro" id="IPR037075">
    <property type="entry name" value="HCHO-activating_enzyme_sf"/>
</dbReference>
<keyword evidence="1 3" id="KW-0456">Lyase</keyword>
<accession>A0A517QJY8</accession>
<dbReference type="GO" id="GO:0016051">
    <property type="term" value="P:carbohydrate biosynthetic process"/>
    <property type="evidence" value="ECO:0007669"/>
    <property type="project" value="InterPro"/>
</dbReference>
<evidence type="ECO:0000313" key="3">
    <source>
        <dbReference type="EMBL" id="QDT31914.1"/>
    </source>
</evidence>
<evidence type="ECO:0000256" key="1">
    <source>
        <dbReference type="ARBA" id="ARBA00023239"/>
    </source>
</evidence>
<protein>
    <submittedName>
        <fullName evidence="3">Formaldehyde-activating enzyme</fullName>
        <ecNumber evidence="3">4.3.3.-</ecNumber>
    </submittedName>
</protein>